<dbReference type="GO" id="GO:0005794">
    <property type="term" value="C:Golgi apparatus"/>
    <property type="evidence" value="ECO:0007669"/>
    <property type="project" value="UniProtKB-SubCell"/>
</dbReference>
<organism evidence="18 19">
    <name type="scientific">Phyllotreta striolata</name>
    <name type="common">Striped flea beetle</name>
    <name type="synonym">Crioceris striolata</name>
    <dbReference type="NCBI Taxonomy" id="444603"/>
    <lineage>
        <taxon>Eukaryota</taxon>
        <taxon>Metazoa</taxon>
        <taxon>Ecdysozoa</taxon>
        <taxon>Arthropoda</taxon>
        <taxon>Hexapoda</taxon>
        <taxon>Insecta</taxon>
        <taxon>Pterygota</taxon>
        <taxon>Neoptera</taxon>
        <taxon>Endopterygota</taxon>
        <taxon>Coleoptera</taxon>
        <taxon>Polyphaga</taxon>
        <taxon>Cucujiformia</taxon>
        <taxon>Chrysomeloidea</taxon>
        <taxon>Chrysomelidae</taxon>
        <taxon>Galerucinae</taxon>
        <taxon>Alticini</taxon>
        <taxon>Phyllotreta</taxon>
    </lineage>
</organism>
<keyword evidence="19" id="KW-1185">Reference proteome</keyword>
<dbReference type="GO" id="GO:0005576">
    <property type="term" value="C:extracellular region"/>
    <property type="evidence" value="ECO:0007669"/>
    <property type="project" value="UniProtKB-SubCell"/>
</dbReference>
<evidence type="ECO:0000256" key="15">
    <source>
        <dbReference type="RuleBase" id="RU361145"/>
    </source>
</evidence>
<comment type="catalytic activity">
    <reaction evidence="12 15">
        <text>4 Fe(2+) + O2 + 4 H(+) = 4 Fe(3+) + 2 H2O</text>
        <dbReference type="Rhea" id="RHEA:11148"/>
        <dbReference type="ChEBI" id="CHEBI:15377"/>
        <dbReference type="ChEBI" id="CHEBI:15378"/>
        <dbReference type="ChEBI" id="CHEBI:15379"/>
        <dbReference type="ChEBI" id="CHEBI:29033"/>
        <dbReference type="ChEBI" id="CHEBI:29034"/>
        <dbReference type="EC" id="1.16.3.1"/>
    </reaction>
</comment>
<evidence type="ECO:0000313" key="19">
    <source>
        <dbReference type="Proteomes" id="UP001153712"/>
    </source>
</evidence>
<dbReference type="FunFam" id="1.20.1260.10:FF:000017">
    <property type="entry name" value="Ferritin"/>
    <property type="match status" value="1"/>
</dbReference>
<feature type="binding site" evidence="14">
    <location>
        <position position="91"/>
    </location>
    <ligand>
        <name>Fe cation</name>
        <dbReference type="ChEBI" id="CHEBI:24875"/>
        <label>1</label>
    </ligand>
</feature>
<keyword evidence="9 14" id="KW-0408">Iron</keyword>
<evidence type="ECO:0000256" key="13">
    <source>
        <dbReference type="ARBA" id="ARBA00063343"/>
    </source>
</evidence>
<evidence type="ECO:0000259" key="17">
    <source>
        <dbReference type="PROSITE" id="PS50905"/>
    </source>
</evidence>
<dbReference type="InterPro" id="IPR009040">
    <property type="entry name" value="Ferritin-like_diiron"/>
</dbReference>
<keyword evidence="6 14" id="KW-0479">Metal-binding</keyword>
<comment type="function">
    <text evidence="15">Stores iron in a soluble, non-toxic, readily available form. Important for iron homeostasis. Iron is taken up in the ferrous form and deposited as ferric hydroxides after oxidation.</text>
</comment>
<sequence>MKSIAFVALLFCAIGFSSSNNLICNTPELDIPKEWVDMTHGCIGKMREQVLEELKASMQYMAMGAYFAKDVVNRPGVSEMFFKSASEERDHAIKLIHYLLMRGELTTNISDLIKRNLVPPVTTWENVVSAMKAALKLEADVTRKIRKVIEVCEHDTASNPSNNDYHLVDYLTGDFLEEQYHGQRDIAGKVSTLEKMMKDHGKLGEWLFDKKVQAGEL</sequence>
<evidence type="ECO:0000313" key="18">
    <source>
        <dbReference type="EMBL" id="CAG9864000.1"/>
    </source>
</evidence>
<dbReference type="OrthoDB" id="186462at2759"/>
<feature type="signal peptide" evidence="16">
    <location>
        <begin position="1"/>
        <end position="19"/>
    </location>
</feature>
<accession>A0A9N9U072</accession>
<feature type="binding site" evidence="14">
    <location>
        <position position="53"/>
    </location>
    <ligand>
        <name>Fe cation</name>
        <dbReference type="ChEBI" id="CHEBI:24875"/>
        <label>1</label>
    </ligand>
</feature>
<dbReference type="CDD" id="cd01056">
    <property type="entry name" value="Euk_Ferritin"/>
    <property type="match status" value="1"/>
</dbReference>
<dbReference type="GO" id="GO:0006826">
    <property type="term" value="P:iron ion transport"/>
    <property type="evidence" value="ECO:0007669"/>
    <property type="project" value="InterPro"/>
</dbReference>
<dbReference type="AlphaFoldDB" id="A0A9N9U072"/>
<keyword evidence="4 15" id="KW-0409">Iron storage</keyword>
<feature type="chain" id="PRO_5040398418" description="Ferritin" evidence="16">
    <location>
        <begin position="20"/>
        <end position="217"/>
    </location>
</feature>
<comment type="subunit">
    <text evidence="13">Oligomer of 12 light (L) chains and 12 heavy (H) chains; L and H chains are disulfide-linked. The functional molecule forms a roughly spherical shell with a diameter of 12 nm and contains a central cavity into which the insoluble ferric iron core is deposited.</text>
</comment>
<comment type="similarity">
    <text evidence="3 15">Belongs to the ferritin family.</text>
</comment>
<dbReference type="EC" id="1.16.3.1" evidence="15"/>
<dbReference type="EMBL" id="OU900100">
    <property type="protein sequence ID" value="CAG9864000.1"/>
    <property type="molecule type" value="Genomic_DNA"/>
</dbReference>
<dbReference type="GO" id="GO:0008198">
    <property type="term" value="F:ferrous iron binding"/>
    <property type="evidence" value="ECO:0007669"/>
    <property type="project" value="TreeGrafter"/>
</dbReference>
<feature type="binding site" evidence="14">
    <location>
        <position position="88"/>
    </location>
    <ligand>
        <name>Fe cation</name>
        <dbReference type="ChEBI" id="CHEBI:24875"/>
        <label>1</label>
    </ligand>
</feature>
<dbReference type="PANTHER" id="PTHR11431:SF43">
    <property type="entry name" value="FERRITIN"/>
    <property type="match status" value="1"/>
</dbReference>
<dbReference type="InterPro" id="IPR012347">
    <property type="entry name" value="Ferritin-like"/>
</dbReference>
<keyword evidence="11" id="KW-1015">Disulfide bond</keyword>
<evidence type="ECO:0000256" key="1">
    <source>
        <dbReference type="ARBA" id="ARBA00004555"/>
    </source>
</evidence>
<comment type="subcellular location">
    <subcellularLocation>
        <location evidence="1">Golgi apparatus</location>
    </subcellularLocation>
    <subcellularLocation>
        <location evidence="2">Secreted</location>
    </subcellularLocation>
</comment>
<keyword evidence="5" id="KW-0964">Secreted</keyword>
<dbReference type="PANTHER" id="PTHR11431">
    <property type="entry name" value="FERRITIN"/>
    <property type="match status" value="1"/>
</dbReference>
<dbReference type="Pfam" id="PF00210">
    <property type="entry name" value="Ferritin"/>
    <property type="match status" value="1"/>
</dbReference>
<evidence type="ECO:0000256" key="7">
    <source>
        <dbReference type="ARBA" id="ARBA00022729"/>
    </source>
</evidence>
<evidence type="ECO:0000256" key="4">
    <source>
        <dbReference type="ARBA" id="ARBA00022434"/>
    </source>
</evidence>
<evidence type="ECO:0000256" key="8">
    <source>
        <dbReference type="ARBA" id="ARBA00023002"/>
    </source>
</evidence>
<evidence type="ECO:0000256" key="12">
    <source>
        <dbReference type="ARBA" id="ARBA00047990"/>
    </source>
</evidence>
<dbReference type="GO" id="GO:0008199">
    <property type="term" value="F:ferric iron binding"/>
    <property type="evidence" value="ECO:0007669"/>
    <property type="project" value="InterPro"/>
</dbReference>
<protein>
    <recommendedName>
        <fullName evidence="15">Ferritin</fullName>
        <ecNumber evidence="15">1.16.3.1</ecNumber>
    </recommendedName>
</protein>
<dbReference type="Proteomes" id="UP001153712">
    <property type="component" value="Chromosome 7"/>
</dbReference>
<dbReference type="GO" id="GO:0004322">
    <property type="term" value="F:ferroxidase activity"/>
    <property type="evidence" value="ECO:0007669"/>
    <property type="project" value="UniProtKB-EC"/>
</dbReference>
<evidence type="ECO:0000256" key="10">
    <source>
        <dbReference type="ARBA" id="ARBA00023034"/>
    </source>
</evidence>
<reference evidence="18" key="1">
    <citation type="submission" date="2022-01" db="EMBL/GenBank/DDBJ databases">
        <authorList>
            <person name="King R."/>
        </authorList>
    </citation>
    <scope>NUCLEOTIDE SEQUENCE</scope>
</reference>
<dbReference type="InterPro" id="IPR008331">
    <property type="entry name" value="Ferritin_DPS_dom"/>
</dbReference>
<dbReference type="Gene3D" id="1.20.1260.10">
    <property type="match status" value="1"/>
</dbReference>
<evidence type="ECO:0000256" key="2">
    <source>
        <dbReference type="ARBA" id="ARBA00004613"/>
    </source>
</evidence>
<keyword evidence="10" id="KW-0333">Golgi apparatus</keyword>
<evidence type="ECO:0000256" key="16">
    <source>
        <dbReference type="SAM" id="SignalP"/>
    </source>
</evidence>
<evidence type="ECO:0000256" key="5">
    <source>
        <dbReference type="ARBA" id="ARBA00022525"/>
    </source>
</evidence>
<feature type="binding site" evidence="14">
    <location>
        <position position="179"/>
    </location>
    <ligand>
        <name>Fe cation</name>
        <dbReference type="ChEBI" id="CHEBI:24875"/>
        <label>1</label>
    </ligand>
</feature>
<dbReference type="InterPro" id="IPR009078">
    <property type="entry name" value="Ferritin-like_SF"/>
</dbReference>
<dbReference type="GO" id="GO:0006879">
    <property type="term" value="P:intracellular iron ion homeostasis"/>
    <property type="evidence" value="ECO:0007669"/>
    <property type="project" value="UniProtKB-KW"/>
</dbReference>
<evidence type="ECO:0000256" key="6">
    <source>
        <dbReference type="ARBA" id="ARBA00022723"/>
    </source>
</evidence>
<dbReference type="SUPFAM" id="SSF47240">
    <property type="entry name" value="Ferritin-like"/>
    <property type="match status" value="1"/>
</dbReference>
<feature type="binding site" evidence="14">
    <location>
        <position position="138"/>
    </location>
    <ligand>
        <name>Fe cation</name>
        <dbReference type="ChEBI" id="CHEBI:24875"/>
        <label>1</label>
    </ligand>
</feature>
<evidence type="ECO:0000256" key="11">
    <source>
        <dbReference type="ARBA" id="ARBA00023157"/>
    </source>
</evidence>
<proteinExistence type="inferred from homology"/>
<gene>
    <name evidence="18" type="ORF">PHYEVI_LOCUS10269</name>
</gene>
<evidence type="ECO:0000256" key="9">
    <source>
        <dbReference type="ARBA" id="ARBA00023004"/>
    </source>
</evidence>
<evidence type="ECO:0000256" key="3">
    <source>
        <dbReference type="ARBA" id="ARBA00007513"/>
    </source>
</evidence>
<keyword evidence="8 15" id="KW-0560">Oxidoreductase</keyword>
<name>A0A9N9U072_PHYSR</name>
<evidence type="ECO:0000256" key="14">
    <source>
        <dbReference type="PIRSR" id="PIRSR601519-1"/>
    </source>
</evidence>
<dbReference type="InterPro" id="IPR001519">
    <property type="entry name" value="Ferritin"/>
</dbReference>
<dbReference type="PROSITE" id="PS50905">
    <property type="entry name" value="FERRITIN_LIKE"/>
    <property type="match status" value="1"/>
</dbReference>
<feature type="domain" description="Ferritin-like diiron" evidence="17">
    <location>
        <begin position="36"/>
        <end position="197"/>
    </location>
</feature>
<keyword evidence="7 16" id="KW-0732">Signal</keyword>